<accession>A0ABR6WKC8</accession>
<dbReference type="SUPFAM" id="SSF52499">
    <property type="entry name" value="Isochorismatase-like hydrolases"/>
    <property type="match status" value="1"/>
</dbReference>
<protein>
    <submittedName>
        <fullName evidence="4">Isochorismatase family protein</fullName>
    </submittedName>
</protein>
<evidence type="ECO:0000313" key="4">
    <source>
        <dbReference type="EMBL" id="MBC3796891.1"/>
    </source>
</evidence>
<proteinExistence type="inferred from homology"/>
<dbReference type="Proteomes" id="UP000653358">
    <property type="component" value="Unassembled WGS sequence"/>
</dbReference>
<dbReference type="PANTHER" id="PTHR43540">
    <property type="entry name" value="PEROXYUREIDOACRYLATE/UREIDOACRYLATE AMIDOHYDROLASE-RELATED"/>
    <property type="match status" value="1"/>
</dbReference>
<dbReference type="EMBL" id="WJBB01000007">
    <property type="protein sequence ID" value="MBC3796891.1"/>
    <property type="molecule type" value="Genomic_DNA"/>
</dbReference>
<evidence type="ECO:0000256" key="2">
    <source>
        <dbReference type="ARBA" id="ARBA00022801"/>
    </source>
</evidence>
<evidence type="ECO:0000256" key="1">
    <source>
        <dbReference type="ARBA" id="ARBA00006336"/>
    </source>
</evidence>
<evidence type="ECO:0000259" key="3">
    <source>
        <dbReference type="Pfam" id="PF00857"/>
    </source>
</evidence>
<organism evidence="4 5">
    <name type="scientific">Acetobacterium tundrae</name>
    <dbReference type="NCBI Taxonomy" id="132932"/>
    <lineage>
        <taxon>Bacteria</taxon>
        <taxon>Bacillati</taxon>
        <taxon>Bacillota</taxon>
        <taxon>Clostridia</taxon>
        <taxon>Eubacteriales</taxon>
        <taxon>Eubacteriaceae</taxon>
        <taxon>Acetobacterium</taxon>
    </lineage>
</organism>
<gene>
    <name evidence="4" type="ORF">GH807_07500</name>
</gene>
<name>A0ABR6WKC8_9FIRM</name>
<sequence length="220" mass="25452">MDDLKSKETELIEVGKMALVVIDLQNGIVQREHAPHGIDQVVRNAARLMQVFKENGEFVVRVRVSSLDGKDVLHPKTDFKTGHPQLFEGWDSFVPEVEKIENVHTITKRQWGAFYGTDLDLQLRRRGIETIVLCGISTGIGVDTTAREAYQRGYHQIFVEDAMTASTKEEHDYVCRSIFPRIGQLRTCEDILNNFALSREENRDKFETRRRYRCIAEKRR</sequence>
<reference evidence="4 5" key="1">
    <citation type="journal article" date="2020" name="mSystems">
        <title>Defining Genomic and Predicted Metabolic Features of the Acetobacterium Genus.</title>
        <authorList>
            <person name="Ross D.E."/>
            <person name="Marshall C.W."/>
            <person name="Gulliver D."/>
            <person name="May H.D."/>
            <person name="Norman R.S."/>
        </authorList>
    </citation>
    <scope>NUCLEOTIDE SEQUENCE [LARGE SCALE GENOMIC DNA]</scope>
    <source>
        <strain evidence="4 5">DSM 9173</strain>
    </source>
</reference>
<evidence type="ECO:0000313" key="5">
    <source>
        <dbReference type="Proteomes" id="UP000653358"/>
    </source>
</evidence>
<dbReference type="CDD" id="cd00431">
    <property type="entry name" value="cysteine_hydrolases"/>
    <property type="match status" value="1"/>
</dbReference>
<dbReference type="InterPro" id="IPR050272">
    <property type="entry name" value="Isochorismatase-like_hydrls"/>
</dbReference>
<dbReference type="InterPro" id="IPR036380">
    <property type="entry name" value="Isochorismatase-like_sf"/>
</dbReference>
<comment type="caution">
    <text evidence="4">The sequence shown here is derived from an EMBL/GenBank/DDBJ whole genome shotgun (WGS) entry which is preliminary data.</text>
</comment>
<dbReference type="Pfam" id="PF00857">
    <property type="entry name" value="Isochorismatase"/>
    <property type="match status" value="1"/>
</dbReference>
<comment type="similarity">
    <text evidence="1">Belongs to the isochorismatase family.</text>
</comment>
<dbReference type="PANTHER" id="PTHR43540:SF7">
    <property type="entry name" value="ISOCHORISMATASE FAMILY PROTEIN YECD"/>
    <property type="match status" value="1"/>
</dbReference>
<dbReference type="InterPro" id="IPR000868">
    <property type="entry name" value="Isochorismatase-like_dom"/>
</dbReference>
<dbReference type="Gene3D" id="3.40.50.850">
    <property type="entry name" value="Isochorismatase-like"/>
    <property type="match status" value="1"/>
</dbReference>
<feature type="domain" description="Isochorismatase-like" evidence="3">
    <location>
        <begin position="18"/>
        <end position="189"/>
    </location>
</feature>
<keyword evidence="5" id="KW-1185">Reference proteome</keyword>
<keyword evidence="2" id="KW-0378">Hydrolase</keyword>
<dbReference type="RefSeq" id="WP_148603132.1">
    <property type="nucleotide sequence ID" value="NZ_RXYB01000006.1"/>
</dbReference>